<geneLocation type="plasmid" evidence="2 3">
    <name>p1</name>
</geneLocation>
<accession>A0AA46SM65</accession>
<gene>
    <name evidence="2" type="ORF">OD459_26700</name>
</gene>
<protein>
    <submittedName>
        <fullName evidence="2">Uncharacterized protein</fullName>
    </submittedName>
</protein>
<keyword evidence="1" id="KW-0472">Membrane</keyword>
<keyword evidence="2" id="KW-0614">Plasmid</keyword>
<evidence type="ECO:0000313" key="3">
    <source>
        <dbReference type="Proteomes" id="UP001163104"/>
    </source>
</evidence>
<evidence type="ECO:0000313" key="2">
    <source>
        <dbReference type="EMBL" id="UYG98075.1"/>
    </source>
</evidence>
<proteinExistence type="predicted"/>
<sequence length="45" mass="5207">MDELLYIIAFVVAIIGAFTFLNYGKSKQMKFARILGKQGIRRKKE</sequence>
<dbReference type="AlphaFoldDB" id="A0AA46SM65"/>
<dbReference type="EMBL" id="CP107028">
    <property type="protein sequence ID" value="UYG98075.1"/>
    <property type="molecule type" value="Genomic_DNA"/>
</dbReference>
<evidence type="ECO:0000256" key="1">
    <source>
        <dbReference type="SAM" id="Phobius"/>
    </source>
</evidence>
<keyword evidence="1" id="KW-0812">Transmembrane</keyword>
<organism evidence="2 3">
    <name type="scientific">Cytobacillus firmus</name>
    <name type="common">Bacillus firmus</name>
    <dbReference type="NCBI Taxonomy" id="1399"/>
    <lineage>
        <taxon>Bacteria</taxon>
        <taxon>Bacillati</taxon>
        <taxon>Bacillota</taxon>
        <taxon>Bacilli</taxon>
        <taxon>Bacillales</taxon>
        <taxon>Bacillaceae</taxon>
        <taxon>Cytobacillus</taxon>
    </lineage>
</organism>
<dbReference type="RefSeq" id="WP_263600168.1">
    <property type="nucleotide sequence ID" value="NZ_CP107028.1"/>
</dbReference>
<keyword evidence="1" id="KW-1133">Transmembrane helix</keyword>
<dbReference type="Proteomes" id="UP001163104">
    <property type="component" value="Plasmid p1"/>
</dbReference>
<feature type="transmembrane region" description="Helical" evidence="1">
    <location>
        <begin position="6"/>
        <end position="24"/>
    </location>
</feature>
<name>A0AA46SM65_CYTFI</name>
<reference evidence="2" key="1">
    <citation type="submission" date="2022-10" db="EMBL/GenBank/DDBJ databases">
        <title>Mechanism of multi-heavy metal repair in Cytobacillus Firmus M7.</title>
        <authorList>
            <person name="Li X."/>
            <person name="Yu C."/>
        </authorList>
    </citation>
    <scope>NUCLEOTIDE SEQUENCE</scope>
    <source>
        <strain evidence="2">M7</strain>
        <plasmid evidence="2">p1</plasmid>
    </source>
</reference>